<dbReference type="EMBL" id="KZ824292">
    <property type="protein sequence ID" value="RAL10845.1"/>
    <property type="molecule type" value="Genomic_DNA"/>
</dbReference>
<evidence type="ECO:0000256" key="1">
    <source>
        <dbReference type="SAM" id="Phobius"/>
    </source>
</evidence>
<dbReference type="GeneID" id="37194220"/>
<gene>
    <name evidence="2" type="ORF">BO97DRAFT_114756</name>
</gene>
<keyword evidence="1" id="KW-0472">Membrane</keyword>
<organism evidence="2 3">
    <name type="scientific">Aspergillus homomorphus (strain CBS 101889)</name>
    <dbReference type="NCBI Taxonomy" id="1450537"/>
    <lineage>
        <taxon>Eukaryota</taxon>
        <taxon>Fungi</taxon>
        <taxon>Dikarya</taxon>
        <taxon>Ascomycota</taxon>
        <taxon>Pezizomycotina</taxon>
        <taxon>Eurotiomycetes</taxon>
        <taxon>Eurotiomycetidae</taxon>
        <taxon>Eurotiales</taxon>
        <taxon>Aspergillaceae</taxon>
        <taxon>Aspergillus</taxon>
        <taxon>Aspergillus subgen. Circumdati</taxon>
    </lineage>
</organism>
<feature type="transmembrane region" description="Helical" evidence="1">
    <location>
        <begin position="12"/>
        <end position="38"/>
    </location>
</feature>
<dbReference type="VEuPathDB" id="FungiDB:BO97DRAFT_114756"/>
<keyword evidence="3" id="KW-1185">Reference proteome</keyword>
<keyword evidence="1" id="KW-1133">Transmembrane helix</keyword>
<name>A0A395HTY1_ASPHC</name>
<proteinExistence type="predicted"/>
<sequence length="89" mass="10166">MLRSAGLIESGLAGVASFLALSDFGGFFALVSLCGMLGRHRKRIVYPRKHILVSTRTLNMKHRVHEKYDKTFEVVPSKKKKKNDIHKWL</sequence>
<reference evidence="2 3" key="1">
    <citation type="submission" date="2018-02" db="EMBL/GenBank/DDBJ databases">
        <title>The genomes of Aspergillus section Nigri reveals drivers in fungal speciation.</title>
        <authorList>
            <consortium name="DOE Joint Genome Institute"/>
            <person name="Vesth T.C."/>
            <person name="Nybo J."/>
            <person name="Theobald S."/>
            <person name="Brandl J."/>
            <person name="Frisvad J.C."/>
            <person name="Nielsen K.F."/>
            <person name="Lyhne E.K."/>
            <person name="Kogle M.E."/>
            <person name="Kuo A."/>
            <person name="Riley R."/>
            <person name="Clum A."/>
            <person name="Nolan M."/>
            <person name="Lipzen A."/>
            <person name="Salamov A."/>
            <person name="Henrissat B."/>
            <person name="Wiebenga A."/>
            <person name="De vries R.P."/>
            <person name="Grigoriev I.V."/>
            <person name="Mortensen U.H."/>
            <person name="Andersen M.R."/>
            <person name="Baker S.E."/>
        </authorList>
    </citation>
    <scope>NUCLEOTIDE SEQUENCE [LARGE SCALE GENOMIC DNA]</scope>
    <source>
        <strain evidence="2 3">CBS 101889</strain>
    </source>
</reference>
<keyword evidence="1" id="KW-0812">Transmembrane</keyword>
<evidence type="ECO:0000313" key="3">
    <source>
        <dbReference type="Proteomes" id="UP000248961"/>
    </source>
</evidence>
<evidence type="ECO:0000313" key="2">
    <source>
        <dbReference type="EMBL" id="RAL10845.1"/>
    </source>
</evidence>
<dbReference type="AlphaFoldDB" id="A0A395HTY1"/>
<dbReference type="RefSeq" id="XP_025549999.1">
    <property type="nucleotide sequence ID" value="XM_025689931.1"/>
</dbReference>
<dbReference type="Proteomes" id="UP000248961">
    <property type="component" value="Unassembled WGS sequence"/>
</dbReference>
<accession>A0A395HTY1</accession>
<protein>
    <submittedName>
        <fullName evidence="2">Uncharacterized protein</fullName>
    </submittedName>
</protein>